<evidence type="ECO:0000256" key="6">
    <source>
        <dbReference type="ARBA" id="ARBA00023136"/>
    </source>
</evidence>
<evidence type="ECO:0000313" key="8">
    <source>
        <dbReference type="EMBL" id="SDX78464.1"/>
    </source>
</evidence>
<evidence type="ECO:0000256" key="7">
    <source>
        <dbReference type="RuleBase" id="RU362101"/>
    </source>
</evidence>
<feature type="transmembrane region" description="Helical" evidence="7">
    <location>
        <begin position="75"/>
        <end position="98"/>
    </location>
</feature>
<dbReference type="AlphaFoldDB" id="A0A1H3EKJ9"/>
<dbReference type="OrthoDB" id="308015at2157"/>
<keyword evidence="4 7" id="KW-0812">Transmembrane</keyword>
<name>A0A1H3EKJ9_9EURY</name>
<comment type="subcellular location">
    <subcellularLocation>
        <location evidence="7">Cell membrane</location>
        <topology evidence="7">Multi-pass membrane protein</topology>
    </subcellularLocation>
    <subcellularLocation>
        <location evidence="1">Endomembrane system</location>
        <topology evidence="1">Multi-pass membrane protein</topology>
    </subcellularLocation>
</comment>
<evidence type="ECO:0000256" key="1">
    <source>
        <dbReference type="ARBA" id="ARBA00004127"/>
    </source>
</evidence>
<feature type="transmembrane region" description="Helical" evidence="7">
    <location>
        <begin position="222"/>
        <end position="243"/>
    </location>
</feature>
<evidence type="ECO:0000256" key="5">
    <source>
        <dbReference type="ARBA" id="ARBA00022989"/>
    </source>
</evidence>
<dbReference type="InterPro" id="IPR011541">
    <property type="entry name" value="Ni/Co_transpt_high_affinity"/>
</dbReference>
<dbReference type="GO" id="GO:0005886">
    <property type="term" value="C:plasma membrane"/>
    <property type="evidence" value="ECO:0007669"/>
    <property type="project" value="UniProtKB-SubCell"/>
</dbReference>
<protein>
    <recommendedName>
        <fullName evidence="7">Nickel/cobalt efflux system</fullName>
    </recommendedName>
</protein>
<evidence type="ECO:0000256" key="2">
    <source>
        <dbReference type="ARBA" id="ARBA00022448"/>
    </source>
</evidence>
<feature type="transmembrane region" description="Helical" evidence="7">
    <location>
        <begin position="189"/>
        <end position="216"/>
    </location>
</feature>
<feature type="transmembrane region" description="Helical" evidence="7">
    <location>
        <begin position="156"/>
        <end position="177"/>
    </location>
</feature>
<keyword evidence="3" id="KW-0533">Nickel</keyword>
<keyword evidence="2 7" id="KW-0813">Transport</keyword>
<evidence type="ECO:0000313" key="9">
    <source>
        <dbReference type="Proteomes" id="UP000199170"/>
    </source>
</evidence>
<keyword evidence="5 7" id="KW-1133">Transmembrane helix</keyword>
<gene>
    <name evidence="8" type="ORF">SAMN04487946_102306</name>
</gene>
<sequence length="244" mass="24818">MSGAVYGAMATAAVLGATHAIEPDHVAGISSLTSRYGDSRLSALVGACFSLGHVVLVVCWLGLGYLLLGRTSFPAILNTVGTVGVVVLLGALGCATVWSGVRSLRHQYGREHDHGAHDHGDAHSHFHRHGGLLGHTHTHANGDHDHGVRTYLRTGVVGALFTLSPPMSMILFASTLLPTHGVDVVAASVGAYAVAIVGTMSLVGAGVGSLFGLVSIDARTAGTARTVTGVLIVGVAAWVGLGLA</sequence>
<organism evidence="8 9">
    <name type="scientific">Halobellus clavatus</name>
    <dbReference type="NCBI Taxonomy" id="660517"/>
    <lineage>
        <taxon>Archaea</taxon>
        <taxon>Methanobacteriati</taxon>
        <taxon>Methanobacteriota</taxon>
        <taxon>Stenosarchaea group</taxon>
        <taxon>Halobacteria</taxon>
        <taxon>Halobacteriales</taxon>
        <taxon>Haloferacaceae</taxon>
        <taxon>Halobellus</taxon>
    </lineage>
</organism>
<dbReference type="GO" id="GO:0015099">
    <property type="term" value="F:nickel cation transmembrane transporter activity"/>
    <property type="evidence" value="ECO:0007669"/>
    <property type="project" value="UniProtKB-UniRule"/>
</dbReference>
<dbReference type="Proteomes" id="UP000199170">
    <property type="component" value="Unassembled WGS sequence"/>
</dbReference>
<evidence type="ECO:0000256" key="4">
    <source>
        <dbReference type="ARBA" id="ARBA00022692"/>
    </source>
</evidence>
<comment type="similarity">
    <text evidence="7">Belongs to the NiCoT transporter (TC 2.A.52) family.</text>
</comment>
<evidence type="ECO:0000256" key="3">
    <source>
        <dbReference type="ARBA" id="ARBA00022596"/>
    </source>
</evidence>
<accession>A0A1H3EKJ9</accession>
<dbReference type="RefSeq" id="WP_089765818.1">
    <property type="nucleotide sequence ID" value="NZ_FNPB01000002.1"/>
</dbReference>
<dbReference type="EMBL" id="FNPB01000002">
    <property type="protein sequence ID" value="SDX78464.1"/>
    <property type="molecule type" value="Genomic_DNA"/>
</dbReference>
<feature type="transmembrane region" description="Helical" evidence="7">
    <location>
        <begin position="44"/>
        <end position="68"/>
    </location>
</feature>
<keyword evidence="6 7" id="KW-0472">Membrane</keyword>
<proteinExistence type="inferred from homology"/>
<dbReference type="Pfam" id="PF03824">
    <property type="entry name" value="NicO"/>
    <property type="match status" value="1"/>
</dbReference>
<keyword evidence="9" id="KW-1185">Reference proteome</keyword>
<dbReference type="GO" id="GO:0012505">
    <property type="term" value="C:endomembrane system"/>
    <property type="evidence" value="ECO:0007669"/>
    <property type="project" value="UniProtKB-SubCell"/>
</dbReference>
<reference evidence="9" key="1">
    <citation type="submission" date="2016-10" db="EMBL/GenBank/DDBJ databases">
        <authorList>
            <person name="Varghese N."/>
            <person name="Submissions S."/>
        </authorList>
    </citation>
    <scope>NUCLEOTIDE SEQUENCE [LARGE SCALE GENOMIC DNA]</scope>
    <source>
        <strain evidence="9">CGMCC 1.10118</strain>
    </source>
</reference>
<dbReference type="STRING" id="660517.SAMN04487946_102306"/>